<organism evidence="7 8">
    <name type="scientific">Armadillidium nasatum</name>
    <dbReference type="NCBI Taxonomy" id="96803"/>
    <lineage>
        <taxon>Eukaryota</taxon>
        <taxon>Metazoa</taxon>
        <taxon>Ecdysozoa</taxon>
        <taxon>Arthropoda</taxon>
        <taxon>Crustacea</taxon>
        <taxon>Multicrustacea</taxon>
        <taxon>Malacostraca</taxon>
        <taxon>Eumalacostraca</taxon>
        <taxon>Peracarida</taxon>
        <taxon>Isopoda</taxon>
        <taxon>Oniscidea</taxon>
        <taxon>Crinocheta</taxon>
        <taxon>Armadillidiidae</taxon>
        <taxon>Armadillidium</taxon>
    </lineage>
</organism>
<evidence type="ECO:0000256" key="2">
    <source>
        <dbReference type="ARBA" id="ARBA00023015"/>
    </source>
</evidence>
<name>A0A5N5TBP7_9CRUS</name>
<keyword evidence="4" id="KW-0804">Transcription</keyword>
<protein>
    <recommendedName>
        <fullName evidence="9">Transcription factor 12</fullName>
    </recommendedName>
</protein>
<dbReference type="PANTHER" id="PTHR11793:SF13">
    <property type="entry name" value="PROTEIN DAUGHTERLESS"/>
    <property type="match status" value="1"/>
</dbReference>
<dbReference type="InterPro" id="IPR051098">
    <property type="entry name" value="NeuroDiff_E-box_TFs"/>
</dbReference>
<dbReference type="Proteomes" id="UP000326759">
    <property type="component" value="Unassembled WGS sequence"/>
</dbReference>
<comment type="subcellular location">
    <subcellularLocation>
        <location evidence="1">Nucleus</location>
    </subcellularLocation>
</comment>
<dbReference type="GO" id="GO:0005634">
    <property type="term" value="C:nucleus"/>
    <property type="evidence" value="ECO:0007669"/>
    <property type="project" value="UniProtKB-SubCell"/>
</dbReference>
<evidence type="ECO:0000256" key="6">
    <source>
        <dbReference type="SAM" id="MobiDB-lite"/>
    </source>
</evidence>
<evidence type="ECO:0000256" key="1">
    <source>
        <dbReference type="ARBA" id="ARBA00004123"/>
    </source>
</evidence>
<dbReference type="GO" id="GO:0000785">
    <property type="term" value="C:chromatin"/>
    <property type="evidence" value="ECO:0007669"/>
    <property type="project" value="TreeGrafter"/>
</dbReference>
<proteinExistence type="predicted"/>
<dbReference type="EMBL" id="SEYY01005069">
    <property type="protein sequence ID" value="KAB7503498.1"/>
    <property type="molecule type" value="Genomic_DNA"/>
</dbReference>
<dbReference type="GO" id="GO:0005667">
    <property type="term" value="C:transcription regulator complex"/>
    <property type="evidence" value="ECO:0007669"/>
    <property type="project" value="TreeGrafter"/>
</dbReference>
<keyword evidence="8" id="KW-1185">Reference proteome</keyword>
<keyword evidence="2" id="KW-0805">Transcription regulation</keyword>
<evidence type="ECO:0000313" key="7">
    <source>
        <dbReference type="EMBL" id="KAB7503498.1"/>
    </source>
</evidence>
<evidence type="ECO:0000256" key="3">
    <source>
        <dbReference type="ARBA" id="ARBA00023125"/>
    </source>
</evidence>
<feature type="region of interest" description="Disordered" evidence="6">
    <location>
        <begin position="1"/>
        <end position="241"/>
    </location>
</feature>
<feature type="non-terminal residue" evidence="7">
    <location>
        <position position="1"/>
    </location>
</feature>
<dbReference type="AlphaFoldDB" id="A0A5N5TBP7"/>
<feature type="compositionally biased region" description="Basic and acidic residues" evidence="6">
    <location>
        <begin position="205"/>
        <end position="217"/>
    </location>
</feature>
<evidence type="ECO:0000313" key="8">
    <source>
        <dbReference type="Proteomes" id="UP000326759"/>
    </source>
</evidence>
<feature type="compositionally biased region" description="Low complexity" evidence="6">
    <location>
        <begin position="19"/>
        <end position="35"/>
    </location>
</feature>
<evidence type="ECO:0000256" key="4">
    <source>
        <dbReference type="ARBA" id="ARBA00023163"/>
    </source>
</evidence>
<dbReference type="PANTHER" id="PTHR11793">
    <property type="entry name" value="BASIC HELIX-LOOP-HELIX TRANSCRIPTION FACTOR"/>
    <property type="match status" value="1"/>
</dbReference>
<sequence>QYDHMPSTLPPMATFRGAPGVSSTTSGGTVPTSSPLYTHSPVHSAHSQPTPTGQTGDTLGKALASIYPPDQTSSSFSSNPGTPVSATSPPPLTTGGATGGPQAWQQAHTPSSPHFDRTLPMGARIDERLEDACNILQRHAETSGAVGASAGPQPSHLPHTHPASLPPYAAPLDTHLAPPPNSNFTTLGVHTQDLKTLPTPGLSDSMKDKDLKGDEPHSAQPPSIPTSLPSSGPKGGKRSRR</sequence>
<feature type="compositionally biased region" description="Polar residues" evidence="6">
    <location>
        <begin position="70"/>
        <end position="85"/>
    </location>
</feature>
<gene>
    <name evidence="7" type="ORF">Anas_06730</name>
</gene>
<dbReference type="GO" id="GO:0000978">
    <property type="term" value="F:RNA polymerase II cis-regulatory region sequence-specific DNA binding"/>
    <property type="evidence" value="ECO:0007669"/>
    <property type="project" value="TreeGrafter"/>
</dbReference>
<dbReference type="OrthoDB" id="10034090at2759"/>
<reference evidence="7 8" key="1">
    <citation type="journal article" date="2019" name="PLoS Biol.">
        <title>Sex chromosomes control vertical transmission of feminizing Wolbachia symbionts in an isopod.</title>
        <authorList>
            <person name="Becking T."/>
            <person name="Chebbi M.A."/>
            <person name="Giraud I."/>
            <person name="Moumen B."/>
            <person name="Laverre T."/>
            <person name="Caubet Y."/>
            <person name="Peccoud J."/>
            <person name="Gilbert C."/>
            <person name="Cordaux R."/>
        </authorList>
    </citation>
    <scope>NUCLEOTIDE SEQUENCE [LARGE SCALE GENOMIC DNA]</scope>
    <source>
        <strain evidence="7">ANa2</strain>
        <tissue evidence="7">Whole body excluding digestive tract and cuticle</tissue>
    </source>
</reference>
<dbReference type="GO" id="GO:0000981">
    <property type="term" value="F:DNA-binding transcription factor activity, RNA polymerase II-specific"/>
    <property type="evidence" value="ECO:0007669"/>
    <property type="project" value="TreeGrafter"/>
</dbReference>
<evidence type="ECO:0000256" key="5">
    <source>
        <dbReference type="ARBA" id="ARBA00023242"/>
    </source>
</evidence>
<keyword evidence="5" id="KW-0539">Nucleus</keyword>
<accession>A0A5N5TBP7</accession>
<evidence type="ECO:0008006" key="9">
    <source>
        <dbReference type="Google" id="ProtNLM"/>
    </source>
</evidence>
<feature type="compositionally biased region" description="Polar residues" evidence="6">
    <location>
        <begin position="45"/>
        <end position="57"/>
    </location>
</feature>
<comment type="caution">
    <text evidence="7">The sequence shown here is derived from an EMBL/GenBank/DDBJ whole genome shotgun (WGS) entry which is preliminary data.</text>
</comment>
<keyword evidence="3" id="KW-0238">DNA-binding</keyword>